<dbReference type="Gene3D" id="3.40.47.10">
    <property type="match status" value="1"/>
</dbReference>
<evidence type="ECO:0000256" key="7">
    <source>
        <dbReference type="ARBA" id="ARBA00023315"/>
    </source>
</evidence>
<protein>
    <submittedName>
        <fullName evidence="13">Acyl transferase/acyl hydrolase/lysophospholipase</fullName>
    </submittedName>
</protein>
<dbReference type="Pfam" id="PF00107">
    <property type="entry name" value="ADH_zinc_N"/>
    <property type="match status" value="1"/>
</dbReference>
<dbReference type="SMART" id="SM00829">
    <property type="entry name" value="PKS_ER"/>
    <property type="match status" value="1"/>
</dbReference>
<dbReference type="PANTHER" id="PTHR43775:SF29">
    <property type="entry name" value="ASPERFURANONE POLYKETIDE SYNTHASE AFOG-RELATED"/>
    <property type="match status" value="1"/>
</dbReference>
<dbReference type="PROSITE" id="PS50075">
    <property type="entry name" value="CARRIER"/>
    <property type="match status" value="1"/>
</dbReference>
<dbReference type="InterPro" id="IPR020807">
    <property type="entry name" value="PKS_DH"/>
</dbReference>
<keyword evidence="13" id="KW-0378">Hydrolase</keyword>
<dbReference type="GO" id="GO:0016491">
    <property type="term" value="F:oxidoreductase activity"/>
    <property type="evidence" value="ECO:0007669"/>
    <property type="project" value="UniProtKB-KW"/>
</dbReference>
<evidence type="ECO:0000256" key="9">
    <source>
        <dbReference type="SAM" id="MobiDB-lite"/>
    </source>
</evidence>
<keyword evidence="7" id="KW-0012">Acyltransferase</keyword>
<dbReference type="InterPro" id="IPR049552">
    <property type="entry name" value="PKS_DH_N"/>
</dbReference>
<dbReference type="CDD" id="cd02440">
    <property type="entry name" value="AdoMet_MTases"/>
    <property type="match status" value="1"/>
</dbReference>
<sequence length="2630" mass="289806">MRPLSLVSQASGDRVAPADTLEPIAIVGLATRFSQNATTTEGLWQLLLEARSTWSSIPKERFNADAFYHPDPEHGGTFHVQGGHYLSEDPAFFDSPFFNISKTELLTLDPQQRLILENVYHALENAGITMETALGSNTSVFVSGFNHEYLGILNSDPETAVKYKPTGVTNSTLSNRVSWFFNFKGSSMTIDTACSSSLVGLHLAVQSLRTRETNMTLKAVVSGVSILENPVETIGMGHHGLLGAQGRSFSFDARAEGYARGEGVGTVILKPLNAAVRDGDTIRAVIRESGVNQDGRTPGITVPSSNAQERLIREVYWRAGLDMEQTRFVEAHGTGTSTGDPIEAEALSRAFKCRRDGPLYVGAVKSTIGHLEGGSGIASIIKSVLVLESGIIPANHGLQEVNPKIPVNDWNIRFPTKKTPWPSKGLRRVSVNSFGIGGTNAHCVLDDAYHYLQERRISAIHNTAPTVPWTGKTQPRRKLSLGSETDQSYGHSDSADDSDHSGSGFVFVDTPTSDTFCHSPGLGFSTFDSLIEVPHVFLLSAFDEDGVKRNASTYATYLNKKLSQTQPTDQFLDDLSFTLSRHRSIFPWKGFVTASTVKQLAWTLGESDFASATRTVTAPEISFVFTGQGAQYQAMGRALMAFPVFQDSLEEASECIRRLGSPWLLMDELFAEAKSTRINLPEISHPVCTALQVALVDLLASWGIFPKYVTGHSSGEIAAAYCAGKLSREAAWKVSYFRGYVSSKQSAANGAMMAVGLNGTRLESYLDSVRKCRKGELIIACHNSPKNNTVSGDEAMIDALKELLDADGIFCRKLNVQNAYHSAHMEAIAPDYLHLMGSLHSGGRLATPHMVHMFSTVTGEEVQQEHLPGQYWVNNMVSPVKFTKALNQMHARATADASGESNLHILEVGPHSTLQSAIKETLGLKKDQPSAKYLGLLKRNDHTLNVLLNTVGSLAVNGYPLDLHKINLASRPRRKRQPRLLVDLPPYSFKHTEKTLYESRLSRNLRNRKYPRHDLFGAPVADWDPNLPRWRHFVRLDENPWLRDHMVTGNYVYPGVGFLVMAIEASRQLAGEAKLNGFQLRHVHIQRALIIPDTKQGIEVSLSMTASEASSDTKSWRRFHISSYNESSEKWTEHCSGDIAIESAKITDPIDNGREAKAKAQAHWEGFRRAEKDCIRSMNFPMIYKNLQREGLNFGSLFQNLGNVRTSGSRCGIMTGTVSTPNIAKAMPKEYMHSHLIHPATMDSMIHMMIAAVIDFNGKNSLDTIRLPTFIRDMWVSADMSSSPGHKFTGHASVAPSKAGKFQGRIQVFDAYTKVQRINMNDIELTPLESGSDETLKRQLCTVIDWKPDVDFLDSKSAYNSVSIEHADSSQERLWTQRLQLATMLHVMDALDELQDLDVTSLDLHLRRFYDWMKHMRDKLEHNTIIHLPHSKFRELARDESLKESLYAEVERHSAEGAITIRMGRGIVGVMRNKIDPLHLMFGQDSIMEDVYKEGLQLHNLPKHLHNHLELLRHKHSGLNILEVGGGTGSFTAEILAVLSPELAPARGSIASYTFTDISSGFFDKAKRRFQSWNSIMNFKTMDIGRNPVEQGLQPGSYDLIFAGNVIHATADLHNALANLRSLLRPGGQLIMQEGIRQDFLWYPLVFGQLPGWWLGNEPMRRWCPYIPSCEWNRLLIDSGFTGVEIEYPSSADEDLTWQSILVSTAVAPQSMPSRDIFILTLGSSITEDAVTTLRHKLQGKEGSQAVIVVGPSELNYITGSDSICISLIDLEIPFLSNIKQEEFIALREMLMECPSILWLTPTPSSHPLTSMSMGLLRTVRWERDADGSNIVTLEVDDPSIVRGQDLATWIEKIVEHQFTPIPTADRHAEYRLRDGTMEVGRLREWQEPDGFLAVQTSSAAPEMKLLGAIDRPIKLDSSKPGTRGQYWSTDTSVDGPIHEMEIEVEIRAVGLNADTSSPNLSNEASGIVKSVGPTVEDFAPGDHVVFLTGDERKSCFRTVVRLDHRLAVKVPPGISFSVAAGLPSVYVTALYGLADVARLSEANTVLIHGGAGPLGQAAIQYAKTTGATIFATVSTVEDRDFLTSQYGIPEDHVFSRQTDSFTFGVMRCTNGTGADVVFNTLSGESLQELLACVAPFGTVLHVDTAGAKVNKTMFDLSSVRPNVTIANLDISALAQYRPNVIKRLLTKALGLYKNGEISHSQPLTIKYFAKIGERDQVQDSSNGRVGKFVFKYEASDLIPVLPDARSPYQFDRHASYVLAGGLGGLGRSLARWMAARGAKNLVFLSRSGRVSAPVAEMLEDLKATGCKARIFICNVSNADHVKSVVEDCAASLPPIKGCIQCAMTLQDGAFASMSMSDWQTAITPKVEGSWNLHELLPTNMDFYVMLSSVAGIFGNRGQANYAAGNTFQDALAAYRTARGMNTYSLNLGSVSSIGWVAENKDSMRTQTATLFELLREDEVHSAIEFLIDPMYQKINHHRSTPHSQLVLGLPTAELCQQNGIPSPSYLNYSLFTHQRNTTAAKAAESIDQKTISTAVLLSSVSSIDDAVSVVSDGIVERLSSLLSIPVSDLDVQRFGFGAIDSLVSMEFRSWIVKELKADVSLLDIMGAQNIRSLSQKIARTTRLLGGRST</sequence>
<dbReference type="SMART" id="SM00825">
    <property type="entry name" value="PKS_KS"/>
    <property type="match status" value="1"/>
</dbReference>
<dbReference type="Pfam" id="PF08242">
    <property type="entry name" value="Methyltransf_12"/>
    <property type="match status" value="1"/>
</dbReference>
<dbReference type="Pfam" id="PF16197">
    <property type="entry name" value="KAsynt_C_assoc"/>
    <property type="match status" value="1"/>
</dbReference>
<accession>A0AAD6BY29</accession>
<evidence type="ECO:0000259" key="11">
    <source>
        <dbReference type="PROSITE" id="PS52004"/>
    </source>
</evidence>
<dbReference type="CDD" id="cd00833">
    <property type="entry name" value="PKS"/>
    <property type="match status" value="1"/>
</dbReference>
<keyword evidence="2" id="KW-0597">Phosphoprotein</keyword>
<keyword evidence="14" id="KW-1185">Reference proteome</keyword>
<dbReference type="Pfam" id="PF00109">
    <property type="entry name" value="ketoacyl-synt"/>
    <property type="match status" value="1"/>
</dbReference>
<dbReference type="InterPro" id="IPR013149">
    <property type="entry name" value="ADH-like_C"/>
</dbReference>
<dbReference type="InterPro" id="IPR013217">
    <property type="entry name" value="Methyltransf_12"/>
</dbReference>
<dbReference type="GO" id="GO:0004315">
    <property type="term" value="F:3-oxoacyl-[acyl-carrier-protein] synthase activity"/>
    <property type="evidence" value="ECO:0007669"/>
    <property type="project" value="InterPro"/>
</dbReference>
<dbReference type="Proteomes" id="UP001213681">
    <property type="component" value="Unassembled WGS sequence"/>
</dbReference>
<dbReference type="InterPro" id="IPR018201">
    <property type="entry name" value="Ketoacyl_synth_AS"/>
</dbReference>
<dbReference type="PANTHER" id="PTHR43775">
    <property type="entry name" value="FATTY ACID SYNTHASE"/>
    <property type="match status" value="1"/>
</dbReference>
<dbReference type="InterPro" id="IPR032821">
    <property type="entry name" value="PKS_assoc"/>
</dbReference>
<evidence type="ECO:0000256" key="6">
    <source>
        <dbReference type="ARBA" id="ARBA00023268"/>
    </source>
</evidence>
<comment type="caution">
    <text evidence="13">The sequence shown here is derived from an EMBL/GenBank/DDBJ whole genome shotgun (WGS) entry which is preliminary data.</text>
</comment>
<dbReference type="InterPro" id="IPR036291">
    <property type="entry name" value="NAD(P)-bd_dom_sf"/>
</dbReference>
<dbReference type="Pfam" id="PF21089">
    <property type="entry name" value="PKS_DH_N"/>
    <property type="match status" value="1"/>
</dbReference>
<name>A0AAD6BY29_9EURO</name>
<dbReference type="CDD" id="cd05195">
    <property type="entry name" value="enoyl_red"/>
    <property type="match status" value="1"/>
</dbReference>
<evidence type="ECO:0000256" key="4">
    <source>
        <dbReference type="ARBA" id="ARBA00022857"/>
    </source>
</evidence>
<dbReference type="PROSITE" id="PS00606">
    <property type="entry name" value="KS3_1"/>
    <property type="match status" value="1"/>
</dbReference>
<evidence type="ECO:0000259" key="10">
    <source>
        <dbReference type="PROSITE" id="PS50075"/>
    </source>
</evidence>
<keyword evidence="5" id="KW-0560">Oxidoreductase</keyword>
<dbReference type="InterPro" id="IPR016039">
    <property type="entry name" value="Thiolase-like"/>
</dbReference>
<dbReference type="SUPFAM" id="SSF53901">
    <property type="entry name" value="Thiolase-like"/>
    <property type="match status" value="1"/>
</dbReference>
<dbReference type="InterPro" id="IPR013968">
    <property type="entry name" value="PKS_KR"/>
</dbReference>
<organism evidence="13 14">
    <name type="scientific">Penicillium daleae</name>
    <dbReference type="NCBI Taxonomy" id="63821"/>
    <lineage>
        <taxon>Eukaryota</taxon>
        <taxon>Fungi</taxon>
        <taxon>Dikarya</taxon>
        <taxon>Ascomycota</taxon>
        <taxon>Pezizomycotina</taxon>
        <taxon>Eurotiomycetes</taxon>
        <taxon>Eurotiomycetidae</taxon>
        <taxon>Eurotiales</taxon>
        <taxon>Aspergillaceae</taxon>
        <taxon>Penicillium</taxon>
    </lineage>
</organism>
<dbReference type="InterPro" id="IPR016036">
    <property type="entry name" value="Malonyl_transacylase_ACP-bd"/>
</dbReference>
<dbReference type="GO" id="GO:0006633">
    <property type="term" value="P:fatty acid biosynthetic process"/>
    <property type="evidence" value="ECO:0007669"/>
    <property type="project" value="InterPro"/>
</dbReference>
<dbReference type="Pfam" id="PF14765">
    <property type="entry name" value="PS-DH"/>
    <property type="match status" value="1"/>
</dbReference>
<evidence type="ECO:0000256" key="2">
    <source>
        <dbReference type="ARBA" id="ARBA00022553"/>
    </source>
</evidence>
<dbReference type="SMART" id="SM00826">
    <property type="entry name" value="PKS_DH"/>
    <property type="match status" value="1"/>
</dbReference>
<evidence type="ECO:0000259" key="12">
    <source>
        <dbReference type="PROSITE" id="PS52019"/>
    </source>
</evidence>
<reference evidence="13" key="2">
    <citation type="journal article" date="2023" name="IMA Fungus">
        <title>Comparative genomic study of the Penicillium genus elucidates a diverse pangenome and 15 lateral gene transfer events.</title>
        <authorList>
            <person name="Petersen C."/>
            <person name="Sorensen T."/>
            <person name="Nielsen M.R."/>
            <person name="Sondergaard T.E."/>
            <person name="Sorensen J.L."/>
            <person name="Fitzpatrick D.A."/>
            <person name="Frisvad J.C."/>
            <person name="Nielsen K.L."/>
        </authorList>
    </citation>
    <scope>NUCLEOTIDE SEQUENCE</scope>
    <source>
        <strain evidence="13">IBT 16125</strain>
    </source>
</reference>
<dbReference type="InterPro" id="IPR042104">
    <property type="entry name" value="PKS_dehydratase_sf"/>
</dbReference>
<dbReference type="GO" id="GO:0004312">
    <property type="term" value="F:fatty acid synthase activity"/>
    <property type="evidence" value="ECO:0007669"/>
    <property type="project" value="TreeGrafter"/>
</dbReference>
<dbReference type="SUPFAM" id="SSF55048">
    <property type="entry name" value="Probable ACP-binding domain of malonyl-CoA ACP transacylase"/>
    <property type="match status" value="1"/>
</dbReference>
<feature type="active site" description="Proton acceptor; for dehydratase activity" evidence="8">
    <location>
        <position position="1045"/>
    </location>
</feature>
<dbReference type="Gene3D" id="3.30.70.3290">
    <property type="match status" value="1"/>
</dbReference>
<dbReference type="GeneID" id="81602886"/>
<dbReference type="InterPro" id="IPR016035">
    <property type="entry name" value="Acyl_Trfase/lysoPLipase"/>
</dbReference>
<dbReference type="Pfam" id="PF00550">
    <property type="entry name" value="PP-binding"/>
    <property type="match status" value="1"/>
</dbReference>
<dbReference type="SMART" id="SM00827">
    <property type="entry name" value="PKS_AT"/>
    <property type="match status" value="1"/>
</dbReference>
<dbReference type="Gene3D" id="3.90.180.10">
    <property type="entry name" value="Medium-chain alcohol dehydrogenases, catalytic domain"/>
    <property type="match status" value="1"/>
</dbReference>
<evidence type="ECO:0000313" key="13">
    <source>
        <dbReference type="EMBL" id="KAJ5438263.1"/>
    </source>
</evidence>
<dbReference type="InterPro" id="IPR057326">
    <property type="entry name" value="KR_dom"/>
</dbReference>
<dbReference type="RefSeq" id="XP_056761492.1">
    <property type="nucleotide sequence ID" value="XM_056912643.1"/>
</dbReference>
<dbReference type="InterPro" id="IPR014031">
    <property type="entry name" value="Ketoacyl_synth_C"/>
</dbReference>
<dbReference type="GO" id="GO:0044550">
    <property type="term" value="P:secondary metabolite biosynthetic process"/>
    <property type="evidence" value="ECO:0007669"/>
    <property type="project" value="TreeGrafter"/>
</dbReference>
<gene>
    <name evidence="13" type="ORF">N7458_009261</name>
</gene>
<keyword evidence="3 13" id="KW-0808">Transferase</keyword>
<dbReference type="InterPro" id="IPR014043">
    <property type="entry name" value="Acyl_transferase_dom"/>
</dbReference>
<dbReference type="Pfam" id="PF02801">
    <property type="entry name" value="Ketoacyl-synt_C"/>
    <property type="match status" value="1"/>
</dbReference>
<dbReference type="InterPro" id="IPR020841">
    <property type="entry name" value="PKS_Beta-ketoAc_synthase_dom"/>
</dbReference>
<dbReference type="Gene3D" id="3.10.129.110">
    <property type="entry name" value="Polyketide synthase dehydratase"/>
    <property type="match status" value="1"/>
</dbReference>
<reference evidence="13" key="1">
    <citation type="submission" date="2022-12" db="EMBL/GenBank/DDBJ databases">
        <authorList>
            <person name="Petersen C."/>
        </authorList>
    </citation>
    <scope>NUCLEOTIDE SEQUENCE</scope>
    <source>
        <strain evidence="13">IBT 16125</strain>
    </source>
</reference>
<evidence type="ECO:0000256" key="5">
    <source>
        <dbReference type="ARBA" id="ARBA00023002"/>
    </source>
</evidence>
<keyword evidence="4" id="KW-0521">NADP</keyword>
<dbReference type="SUPFAM" id="SSF51735">
    <property type="entry name" value="NAD(P)-binding Rossmann-fold domains"/>
    <property type="match status" value="2"/>
</dbReference>
<feature type="domain" description="Ketosynthase family 3 (KS3)" evidence="11">
    <location>
        <begin position="21"/>
        <end position="447"/>
    </location>
</feature>
<dbReference type="InterPro" id="IPR001227">
    <property type="entry name" value="Ac_transferase_dom_sf"/>
</dbReference>
<keyword evidence="1" id="KW-0596">Phosphopantetheine</keyword>
<dbReference type="GO" id="GO:0016787">
    <property type="term" value="F:hydrolase activity"/>
    <property type="evidence" value="ECO:0007669"/>
    <property type="project" value="UniProtKB-KW"/>
</dbReference>
<evidence type="ECO:0000313" key="14">
    <source>
        <dbReference type="Proteomes" id="UP001213681"/>
    </source>
</evidence>
<dbReference type="InterPro" id="IPR050091">
    <property type="entry name" value="PKS_NRPS_Biosynth_Enz"/>
</dbReference>
<dbReference type="Gene3D" id="3.40.50.150">
    <property type="entry name" value="Vaccinia Virus protein VP39"/>
    <property type="match status" value="1"/>
</dbReference>
<dbReference type="InterPro" id="IPR049900">
    <property type="entry name" value="PKS_mFAS_DH"/>
</dbReference>
<dbReference type="Pfam" id="PF23114">
    <property type="entry name" value="NAD-bd_HRPKS_sdrA"/>
    <property type="match status" value="1"/>
</dbReference>
<feature type="domain" description="Carrier" evidence="10">
    <location>
        <begin position="2546"/>
        <end position="2622"/>
    </location>
</feature>
<dbReference type="SUPFAM" id="SSF53335">
    <property type="entry name" value="S-adenosyl-L-methionine-dependent methyltransferases"/>
    <property type="match status" value="1"/>
</dbReference>
<dbReference type="Pfam" id="PF00698">
    <property type="entry name" value="Acyl_transf_1"/>
    <property type="match status" value="1"/>
</dbReference>
<feature type="region of interest" description="C-terminal hotdog fold" evidence="8">
    <location>
        <begin position="1175"/>
        <end position="1334"/>
    </location>
</feature>
<dbReference type="InterPro" id="IPR014030">
    <property type="entry name" value="Ketoacyl_synth_N"/>
</dbReference>
<dbReference type="SUPFAM" id="SSF52151">
    <property type="entry name" value="FabD/lysophospholipase-like"/>
    <property type="match status" value="1"/>
</dbReference>
<dbReference type="InterPro" id="IPR020843">
    <property type="entry name" value="ER"/>
</dbReference>
<dbReference type="Pfam" id="PF08659">
    <property type="entry name" value="KR"/>
    <property type="match status" value="1"/>
</dbReference>
<dbReference type="InterPro" id="IPR009081">
    <property type="entry name" value="PP-bd_ACP"/>
</dbReference>
<feature type="region of interest" description="Disordered" evidence="9">
    <location>
        <begin position="465"/>
        <end position="500"/>
    </location>
</feature>
<evidence type="ECO:0000256" key="3">
    <source>
        <dbReference type="ARBA" id="ARBA00022679"/>
    </source>
</evidence>
<feature type="active site" description="Proton donor; for dehydratase activity" evidence="8">
    <location>
        <position position="1243"/>
    </location>
</feature>
<dbReference type="Gene3D" id="3.40.366.10">
    <property type="entry name" value="Malonyl-Coenzyme A Acyl Carrier Protein, domain 2"/>
    <property type="match status" value="1"/>
</dbReference>
<evidence type="ECO:0000256" key="8">
    <source>
        <dbReference type="PROSITE-ProRule" id="PRU01363"/>
    </source>
</evidence>
<dbReference type="InterPro" id="IPR011032">
    <property type="entry name" value="GroES-like_sf"/>
</dbReference>
<feature type="domain" description="PKS/mFAS DH" evidence="12">
    <location>
        <begin position="1013"/>
        <end position="1334"/>
    </location>
</feature>
<dbReference type="PROSITE" id="PS52004">
    <property type="entry name" value="KS3_2"/>
    <property type="match status" value="1"/>
</dbReference>
<dbReference type="GO" id="GO:1901336">
    <property type="term" value="P:lactone biosynthetic process"/>
    <property type="evidence" value="ECO:0007669"/>
    <property type="project" value="UniProtKB-ARBA"/>
</dbReference>
<proteinExistence type="predicted"/>
<dbReference type="SMART" id="SM00822">
    <property type="entry name" value="PKS_KR"/>
    <property type="match status" value="1"/>
</dbReference>
<dbReference type="PROSITE" id="PS52019">
    <property type="entry name" value="PKS_MFAS_DH"/>
    <property type="match status" value="1"/>
</dbReference>
<keyword evidence="6" id="KW-0511">Multifunctional enzyme</keyword>
<dbReference type="EMBL" id="JAPVEA010000008">
    <property type="protein sequence ID" value="KAJ5438263.1"/>
    <property type="molecule type" value="Genomic_DNA"/>
</dbReference>
<dbReference type="InterPro" id="IPR029063">
    <property type="entry name" value="SAM-dependent_MTases_sf"/>
</dbReference>
<dbReference type="InterPro" id="IPR049551">
    <property type="entry name" value="PKS_DH_C"/>
</dbReference>
<dbReference type="SUPFAM" id="SSF50129">
    <property type="entry name" value="GroES-like"/>
    <property type="match status" value="1"/>
</dbReference>
<dbReference type="InterPro" id="IPR056501">
    <property type="entry name" value="NAD-bd_HRPKS_sdrA"/>
</dbReference>
<evidence type="ECO:0000256" key="1">
    <source>
        <dbReference type="ARBA" id="ARBA00022450"/>
    </source>
</evidence>
<dbReference type="Gene3D" id="3.40.50.720">
    <property type="entry name" value="NAD(P)-binding Rossmann-like Domain"/>
    <property type="match status" value="2"/>
</dbReference>
<feature type="region of interest" description="N-terminal hotdog fold" evidence="8">
    <location>
        <begin position="1013"/>
        <end position="1146"/>
    </location>
</feature>